<dbReference type="Pfam" id="PF10156">
    <property type="entry name" value="Med17"/>
    <property type="match status" value="1"/>
</dbReference>
<dbReference type="GO" id="GO:0003712">
    <property type="term" value="F:transcription coregulator activity"/>
    <property type="evidence" value="ECO:0007669"/>
    <property type="project" value="InterPro"/>
</dbReference>
<reference evidence="10 11" key="1">
    <citation type="submission" date="2019-06" db="EMBL/GenBank/DDBJ databases">
        <title>Wine fermentation using esterase from Monascus purpureus.</title>
        <authorList>
            <person name="Geng C."/>
            <person name="Zhang Y."/>
        </authorList>
    </citation>
    <scope>NUCLEOTIDE SEQUENCE [LARGE SCALE GENOMIC DNA]</scope>
    <source>
        <strain evidence="10">HQ1</strain>
    </source>
</reference>
<evidence type="ECO:0000256" key="6">
    <source>
        <dbReference type="ARBA" id="ARBA00023242"/>
    </source>
</evidence>
<feature type="compositionally biased region" description="Basic and acidic residues" evidence="9">
    <location>
        <begin position="50"/>
        <end position="64"/>
    </location>
</feature>
<name>A0A507R1U4_MONPU</name>
<evidence type="ECO:0000256" key="9">
    <source>
        <dbReference type="SAM" id="MobiDB-lite"/>
    </source>
</evidence>
<dbReference type="Gene3D" id="6.10.250.2620">
    <property type="match status" value="1"/>
</dbReference>
<dbReference type="STRING" id="5098.A0A507R1U4"/>
<keyword evidence="8" id="KW-0010">Activator</keyword>
<accession>A0A507R1U4</accession>
<evidence type="ECO:0000256" key="3">
    <source>
        <dbReference type="ARBA" id="ARBA00019610"/>
    </source>
</evidence>
<keyword evidence="4 8" id="KW-0805">Transcription regulation</keyword>
<evidence type="ECO:0000256" key="1">
    <source>
        <dbReference type="ARBA" id="ARBA00004123"/>
    </source>
</evidence>
<dbReference type="GO" id="GO:0006357">
    <property type="term" value="P:regulation of transcription by RNA polymerase II"/>
    <property type="evidence" value="ECO:0007669"/>
    <property type="project" value="InterPro"/>
</dbReference>
<keyword evidence="11" id="KW-1185">Reference proteome</keyword>
<protein>
    <recommendedName>
        <fullName evidence="3 8">Mediator of RNA polymerase II transcription subunit 17</fullName>
    </recommendedName>
    <alternativeName>
        <fullName evidence="7 8">Mediator complex subunit 17</fullName>
    </alternativeName>
</protein>
<sequence>MGDSFTLPLRPLSETHHQKDTLPVAIAQINAQWGSFRDVSEASLRAELEAEKDKDALTETEDSKVNPPADIDTAERLEQLYKRRAEITQFAIQAHMETMFALDFVSLILSKHAPRQAEMSISPFLKQMIPLGSLSAEVVNPPPKSEAAKIDINTVSRGWRLQSFNAAADKLLKSAARLEQEVESETRYWGEVLTVKDKGWKVCRLPGERQALGVQYGFLEGKPPFMSTPIFRDRGLASLRRADDGSLLLDKGLVPSKNRAVRVRIKENGQITGCSKLHKSAVSSNMGSVEGHILQARDNIFEEELFHELVREARVMAGQGVTTRQNLVQFPVSGEQEILLDLVDADSGEDGPVPSSQQNSMLAEGLSHFIHILLSYSHRQNLYRRMQIPAPLTSKRKRVPEYHLLRPSMAYLQHNFHLQFLQSFMKDIHATVKSSGLLCGYTSTPFSSVELPGDDISRPRAEALVGQFLRPLESVFSSDLVTPGSSLKVHIRTNLSGPPLGTNYDFSIRLSKFPDVQPPSRVGLKDDAAAVITHLMLLDIVSAISSYRPNKTNSNVISTQNTNEAAKNPLTWEATYPHHGELLAFSPAMGVNKKMKVILTRDKLTLQTHYVRGAGSLGQRGAEKNMQEMRSCTWTASPEAKDPMTLQQSLMEFLAEASKD</sequence>
<gene>
    <name evidence="10" type="primary">SRB4</name>
    <name evidence="8" type="synonym">MED17</name>
    <name evidence="10" type="ORF">MPDQ_004457</name>
</gene>
<evidence type="ECO:0000256" key="2">
    <source>
        <dbReference type="ARBA" id="ARBA00005635"/>
    </source>
</evidence>
<comment type="similarity">
    <text evidence="2 8">Belongs to the Mediator complex subunit 17 family.</text>
</comment>
<dbReference type="AlphaFoldDB" id="A0A507R1U4"/>
<organism evidence="10 11">
    <name type="scientific">Monascus purpureus</name>
    <name type="common">Red mold</name>
    <name type="synonym">Monascus anka</name>
    <dbReference type="NCBI Taxonomy" id="5098"/>
    <lineage>
        <taxon>Eukaryota</taxon>
        <taxon>Fungi</taxon>
        <taxon>Dikarya</taxon>
        <taxon>Ascomycota</taxon>
        <taxon>Pezizomycotina</taxon>
        <taxon>Eurotiomycetes</taxon>
        <taxon>Eurotiomycetidae</taxon>
        <taxon>Eurotiales</taxon>
        <taxon>Aspergillaceae</taxon>
        <taxon>Monascus</taxon>
    </lineage>
</organism>
<comment type="caution">
    <text evidence="10">The sequence shown here is derived from an EMBL/GenBank/DDBJ whole genome shotgun (WGS) entry which is preliminary data.</text>
</comment>
<dbReference type="Proteomes" id="UP000319663">
    <property type="component" value="Unassembled WGS sequence"/>
</dbReference>
<dbReference type="PANTHER" id="PTHR13114">
    <property type="entry name" value="MEDIATOR OF RNA POLYMERASE II TRANSCRIPTION SUBUNIT 17"/>
    <property type="match status" value="1"/>
</dbReference>
<dbReference type="GO" id="GO:0070847">
    <property type="term" value="C:core mediator complex"/>
    <property type="evidence" value="ECO:0007669"/>
    <property type="project" value="TreeGrafter"/>
</dbReference>
<evidence type="ECO:0000313" key="10">
    <source>
        <dbReference type="EMBL" id="TQB74608.1"/>
    </source>
</evidence>
<evidence type="ECO:0000256" key="5">
    <source>
        <dbReference type="ARBA" id="ARBA00023163"/>
    </source>
</evidence>
<keyword evidence="6 8" id="KW-0539">Nucleus</keyword>
<keyword evidence="5 8" id="KW-0804">Transcription</keyword>
<feature type="region of interest" description="Disordered" evidence="9">
    <location>
        <begin position="50"/>
        <end position="69"/>
    </location>
</feature>
<comment type="function">
    <text evidence="8">Component of the Mediator complex, a coactivator involved in the regulated transcription of nearly all RNA polymerase II-dependent genes. Mediator functions as a bridge to convey information from gene-specific regulatory proteins to the basal RNA polymerase II transcription machinery. Mediator is recruited to promoters by direct interactions with regulatory proteins and serves as a scaffold for the assembly of a functional preinitiation complex with RNA polymerase II and the general transcription factors.</text>
</comment>
<comment type="subcellular location">
    <subcellularLocation>
        <location evidence="1 8">Nucleus</location>
    </subcellularLocation>
</comment>
<dbReference type="GO" id="GO:0016592">
    <property type="term" value="C:mediator complex"/>
    <property type="evidence" value="ECO:0007669"/>
    <property type="project" value="InterPro"/>
</dbReference>
<evidence type="ECO:0000256" key="7">
    <source>
        <dbReference type="ARBA" id="ARBA00032014"/>
    </source>
</evidence>
<comment type="subunit">
    <text evidence="8">Component of the Mediator complex.</text>
</comment>
<proteinExistence type="inferred from homology"/>
<dbReference type="InterPro" id="IPR019313">
    <property type="entry name" value="Mediator_Med17"/>
</dbReference>
<evidence type="ECO:0000313" key="11">
    <source>
        <dbReference type="Proteomes" id="UP000319663"/>
    </source>
</evidence>
<dbReference type="PANTHER" id="PTHR13114:SF7">
    <property type="entry name" value="MEDIATOR OF RNA POLYMERASE II TRANSCRIPTION SUBUNIT 17"/>
    <property type="match status" value="1"/>
</dbReference>
<evidence type="ECO:0000256" key="8">
    <source>
        <dbReference type="RuleBase" id="RU364140"/>
    </source>
</evidence>
<evidence type="ECO:0000256" key="4">
    <source>
        <dbReference type="ARBA" id="ARBA00023015"/>
    </source>
</evidence>
<dbReference type="EMBL" id="VIFY01000029">
    <property type="protein sequence ID" value="TQB74608.1"/>
    <property type="molecule type" value="Genomic_DNA"/>
</dbReference>